<proteinExistence type="predicted"/>
<sequence>MAATILDGGTGQELVKRAGETASPLWSVKVLAQRPRLVEEVHRDFLASGCDVITLASYAATPTRLDRLGHAAQFGTYQSAALSAARRARDKAGRGQIAGTLPPLARDYRPEERLEPQAARSEYDRIVEAQADGVDLFLCETLPSIDEARIATRAAAASGLPVWTSVTVDEQDGGRLRSGEDLAAAAEAAAQEGASVVLANCSPPEAISKSTEILSGQAREFGVYANGFVSVEALREGAHVDRLEAREDLDPAAYAAFAKEWRDAGASVIGGCCEVGPAHIAALVAALGEPG</sequence>
<protein>
    <recommendedName>
        <fullName evidence="6">Hcy-binding domain-containing protein</fullName>
    </recommendedName>
</protein>
<dbReference type="PROSITE" id="PS50970">
    <property type="entry name" value="HCY"/>
    <property type="match status" value="1"/>
</dbReference>
<dbReference type="PANTHER" id="PTHR11103:SF18">
    <property type="entry name" value="SLR1189 PROTEIN"/>
    <property type="match status" value="1"/>
</dbReference>
<evidence type="ECO:0000313" key="8">
    <source>
        <dbReference type="Proteomes" id="UP000027866"/>
    </source>
</evidence>
<evidence type="ECO:0000256" key="3">
    <source>
        <dbReference type="PIRSR" id="PIRSR037505-2"/>
    </source>
</evidence>
<dbReference type="OrthoDB" id="9803687at2"/>
<keyword evidence="8" id="KW-1185">Reference proteome</keyword>
<evidence type="ECO:0000256" key="5">
    <source>
        <dbReference type="SAM" id="MobiDB-lite"/>
    </source>
</evidence>
<evidence type="ECO:0000313" key="7">
    <source>
        <dbReference type="EMBL" id="KEO92896.1"/>
    </source>
</evidence>
<dbReference type="InterPro" id="IPR036589">
    <property type="entry name" value="HCY_dom_sf"/>
</dbReference>
<keyword evidence="3 4" id="KW-0862">Zinc</keyword>
<dbReference type="Gene3D" id="3.20.20.330">
    <property type="entry name" value="Homocysteine-binding-like domain"/>
    <property type="match status" value="1"/>
</dbReference>
<evidence type="ECO:0000256" key="2">
    <source>
        <dbReference type="ARBA" id="ARBA00022679"/>
    </source>
</evidence>
<organism evidence="7 8">
    <name type="scientific">Erythrobacter litoralis</name>
    <dbReference type="NCBI Taxonomy" id="39960"/>
    <lineage>
        <taxon>Bacteria</taxon>
        <taxon>Pseudomonadati</taxon>
        <taxon>Pseudomonadota</taxon>
        <taxon>Alphaproteobacteria</taxon>
        <taxon>Sphingomonadales</taxon>
        <taxon>Erythrobacteraceae</taxon>
        <taxon>Erythrobacter/Porphyrobacter group</taxon>
        <taxon>Erythrobacter</taxon>
    </lineage>
</organism>
<comment type="caution">
    <text evidence="7">The sequence shown here is derived from an EMBL/GenBank/DDBJ whole genome shotgun (WGS) entry which is preliminary data.</text>
</comment>
<dbReference type="GO" id="GO:0009086">
    <property type="term" value="P:methionine biosynthetic process"/>
    <property type="evidence" value="ECO:0007669"/>
    <property type="project" value="InterPro"/>
</dbReference>
<evidence type="ECO:0000259" key="6">
    <source>
        <dbReference type="PROSITE" id="PS50970"/>
    </source>
</evidence>
<feature type="domain" description="Hcy-binding" evidence="6">
    <location>
        <begin position="1"/>
        <end position="287"/>
    </location>
</feature>
<feature type="binding site" evidence="3 4">
    <location>
        <position position="201"/>
    </location>
    <ligand>
        <name>Zn(2+)</name>
        <dbReference type="ChEBI" id="CHEBI:29105"/>
    </ligand>
</feature>
<dbReference type="InterPro" id="IPR003726">
    <property type="entry name" value="HCY_dom"/>
</dbReference>
<evidence type="ECO:0000256" key="1">
    <source>
        <dbReference type="ARBA" id="ARBA00022603"/>
    </source>
</evidence>
<feature type="binding site" evidence="3 4">
    <location>
        <position position="273"/>
    </location>
    <ligand>
        <name>Zn(2+)</name>
        <dbReference type="ChEBI" id="CHEBI:29105"/>
    </ligand>
</feature>
<gene>
    <name evidence="7" type="ORF">EH32_13980</name>
</gene>
<reference evidence="7 8" key="1">
    <citation type="submission" date="2014-04" db="EMBL/GenBank/DDBJ databases">
        <title>A comprehensive comparison of genomes of Erythrobacter spp. Strains.</title>
        <authorList>
            <person name="Zheng Q."/>
        </authorList>
    </citation>
    <scope>NUCLEOTIDE SEQUENCE [LARGE SCALE GENOMIC DNA]</scope>
    <source>
        <strain evidence="7 8">DSM 8509</strain>
    </source>
</reference>
<keyword evidence="1 4" id="KW-0489">Methyltransferase</keyword>
<accession>A0A074MDI7</accession>
<keyword evidence="3 4" id="KW-0479">Metal-binding</keyword>
<dbReference type="GO" id="GO:0008270">
    <property type="term" value="F:zinc ion binding"/>
    <property type="evidence" value="ECO:0007669"/>
    <property type="project" value="InterPro"/>
</dbReference>
<name>A0A074MDI7_9SPHN</name>
<keyword evidence="2 4" id="KW-0808">Transferase</keyword>
<dbReference type="RefSeq" id="WP_034904476.1">
    <property type="nucleotide sequence ID" value="NZ_CP017057.1"/>
</dbReference>
<dbReference type="Proteomes" id="UP000027866">
    <property type="component" value="Unassembled WGS sequence"/>
</dbReference>
<dbReference type="InterPro" id="IPR017226">
    <property type="entry name" value="BHMT-like"/>
</dbReference>
<dbReference type="GO" id="GO:0008168">
    <property type="term" value="F:methyltransferase activity"/>
    <property type="evidence" value="ECO:0007669"/>
    <property type="project" value="UniProtKB-UniRule"/>
</dbReference>
<dbReference type="KEGG" id="elq:Ga0102493_111781"/>
<feature type="region of interest" description="Disordered" evidence="5">
    <location>
        <begin position="91"/>
        <end position="117"/>
    </location>
</feature>
<dbReference type="Pfam" id="PF02574">
    <property type="entry name" value="S-methyl_trans"/>
    <property type="match status" value="1"/>
</dbReference>
<feature type="binding site" evidence="3 4">
    <location>
        <position position="272"/>
    </location>
    <ligand>
        <name>Zn(2+)</name>
        <dbReference type="ChEBI" id="CHEBI:29105"/>
    </ligand>
</feature>
<dbReference type="GO" id="GO:0032259">
    <property type="term" value="P:methylation"/>
    <property type="evidence" value="ECO:0007669"/>
    <property type="project" value="UniProtKB-KW"/>
</dbReference>
<dbReference type="PIRSF" id="PIRSF037505">
    <property type="entry name" value="Betaine_HMT"/>
    <property type="match status" value="1"/>
</dbReference>
<dbReference type="PATRIC" id="fig|39960.10.peg.867"/>
<comment type="cofactor">
    <cofactor evidence="3">
        <name>Zn(2+)</name>
        <dbReference type="ChEBI" id="CHEBI:29105"/>
    </cofactor>
    <text evidence="3">Binds 1 zinc ion per subunit.</text>
</comment>
<dbReference type="SUPFAM" id="SSF82282">
    <property type="entry name" value="Homocysteine S-methyltransferase"/>
    <property type="match status" value="1"/>
</dbReference>
<feature type="compositionally biased region" description="Basic and acidic residues" evidence="5">
    <location>
        <begin position="106"/>
        <end position="117"/>
    </location>
</feature>
<dbReference type="EMBL" id="JMIX01000008">
    <property type="protein sequence ID" value="KEO92896.1"/>
    <property type="molecule type" value="Genomic_DNA"/>
</dbReference>
<dbReference type="PANTHER" id="PTHR11103">
    <property type="entry name" value="SLR1189 PROTEIN"/>
    <property type="match status" value="1"/>
</dbReference>
<evidence type="ECO:0000256" key="4">
    <source>
        <dbReference type="PROSITE-ProRule" id="PRU00333"/>
    </source>
</evidence>
<dbReference type="AlphaFoldDB" id="A0A074MDI7"/>